<name>A0A8S5TWM7_9CAUD</name>
<sequence length="225" mass="25339">MRILISAGHTLNPNKGCGAVGFINESQENRVLAKFIVEYLKKLGHEVDYHEVNSGSDYIEQQAKKANSKNYDLVVQIHFNSSDNAAANGTEVIYRSSKGKVFAQKVQDKLKTEFKDRKIKHDINDLKRNLGWLRLTNPPAILIETCFVSNKSDTDKYTSNRKKIAKLIAEGIANQTIVENSNSNTSSADKKLYAVCVTACEYDSAKKMQQELINKGYKDTYLIPR</sequence>
<feature type="domain" description="MurNAc-LAA" evidence="1">
    <location>
        <begin position="63"/>
        <end position="173"/>
    </location>
</feature>
<dbReference type="GO" id="GO:0008745">
    <property type="term" value="F:N-acetylmuramoyl-L-alanine amidase activity"/>
    <property type="evidence" value="ECO:0007669"/>
    <property type="project" value="InterPro"/>
</dbReference>
<dbReference type="PANTHER" id="PTHR30404:SF8">
    <property type="entry name" value="AUTOLYSIN PH-RELATED"/>
    <property type="match status" value="1"/>
</dbReference>
<dbReference type="InterPro" id="IPR050695">
    <property type="entry name" value="N-acetylmuramoyl_amidase_3"/>
</dbReference>
<dbReference type="InterPro" id="IPR002508">
    <property type="entry name" value="MurNAc-LAA_cat"/>
</dbReference>
<organism evidence="2">
    <name type="scientific">Siphoviridae sp. ctcx61</name>
    <dbReference type="NCBI Taxonomy" id="2825575"/>
    <lineage>
        <taxon>Viruses</taxon>
        <taxon>Duplodnaviria</taxon>
        <taxon>Heunggongvirae</taxon>
        <taxon>Uroviricota</taxon>
        <taxon>Caudoviricetes</taxon>
    </lineage>
</organism>
<dbReference type="EMBL" id="BK015949">
    <property type="protein sequence ID" value="DAF86584.1"/>
    <property type="molecule type" value="Genomic_DNA"/>
</dbReference>
<accession>A0A8S5TWM7</accession>
<dbReference type="GO" id="GO:0009253">
    <property type="term" value="P:peptidoglycan catabolic process"/>
    <property type="evidence" value="ECO:0007669"/>
    <property type="project" value="InterPro"/>
</dbReference>
<keyword evidence="2" id="KW-0378">Hydrolase</keyword>
<proteinExistence type="predicted"/>
<dbReference type="SUPFAM" id="SSF53187">
    <property type="entry name" value="Zn-dependent exopeptidases"/>
    <property type="match status" value="1"/>
</dbReference>
<evidence type="ECO:0000259" key="1">
    <source>
        <dbReference type="SMART" id="SM00646"/>
    </source>
</evidence>
<reference evidence="2" key="1">
    <citation type="journal article" date="2021" name="Proc. Natl. Acad. Sci. U.S.A.">
        <title>A Catalog of Tens of Thousands of Viruses from Human Metagenomes Reveals Hidden Associations with Chronic Diseases.</title>
        <authorList>
            <person name="Tisza M.J."/>
            <person name="Buck C.B."/>
        </authorList>
    </citation>
    <scope>NUCLEOTIDE SEQUENCE</scope>
    <source>
        <strain evidence="2">Ctcx61</strain>
    </source>
</reference>
<protein>
    <submittedName>
        <fullName evidence="2">Cell wall hydrolase autolysin</fullName>
    </submittedName>
</protein>
<dbReference type="PANTHER" id="PTHR30404">
    <property type="entry name" value="N-ACETYLMURAMOYL-L-ALANINE AMIDASE"/>
    <property type="match status" value="1"/>
</dbReference>
<dbReference type="Gene3D" id="3.40.630.40">
    <property type="entry name" value="Zn-dependent exopeptidases"/>
    <property type="match status" value="1"/>
</dbReference>
<dbReference type="Pfam" id="PF01520">
    <property type="entry name" value="Amidase_3"/>
    <property type="match status" value="1"/>
</dbReference>
<evidence type="ECO:0000313" key="2">
    <source>
        <dbReference type="EMBL" id="DAF86584.1"/>
    </source>
</evidence>
<dbReference type="SMART" id="SM00646">
    <property type="entry name" value="Ami_3"/>
    <property type="match status" value="1"/>
</dbReference>
<dbReference type="CDD" id="cd02696">
    <property type="entry name" value="MurNAc-LAA"/>
    <property type="match status" value="1"/>
</dbReference>